<dbReference type="PANTHER" id="PTHR12773:SF0">
    <property type="entry name" value="MULTIFUNCTIONAL METHYLTRANSFERASE SUBUNIT TRM112-LIKE PROTEIN"/>
    <property type="match status" value="1"/>
</dbReference>
<organism evidence="3">
    <name type="scientific">Trypanosoma vivax (strain Y486)</name>
    <dbReference type="NCBI Taxonomy" id="1055687"/>
    <lineage>
        <taxon>Eukaryota</taxon>
        <taxon>Discoba</taxon>
        <taxon>Euglenozoa</taxon>
        <taxon>Kinetoplastea</taxon>
        <taxon>Metakinetoplastina</taxon>
        <taxon>Trypanosomatida</taxon>
        <taxon>Trypanosomatidae</taxon>
        <taxon>Trypanosoma</taxon>
        <taxon>Duttonella</taxon>
    </lineage>
</organism>
<evidence type="ECO:0000313" key="3">
    <source>
        <dbReference type="EMBL" id="CCC49161.1"/>
    </source>
</evidence>
<keyword evidence="2" id="KW-0732">Signal</keyword>
<feature type="signal peptide" evidence="2">
    <location>
        <begin position="1"/>
        <end position="23"/>
    </location>
</feature>
<dbReference type="AlphaFoldDB" id="G0TYV9"/>
<dbReference type="Gene3D" id="2.20.25.10">
    <property type="match status" value="1"/>
</dbReference>
<sequence>MRLLTHNFLCCLACQSFPLCVQADELEVLSLEFNADFVRVMLARMDYEFLTNAFEGLRGKLEEMGGTVKSLPEKLEQVDLSDDSEDLRAIHYAIQEVAVRQGALVCSQCKREYAIREFIPDMVLQST</sequence>
<proteinExistence type="inferred from homology"/>
<accession>G0TYV9</accession>
<evidence type="ECO:0000256" key="1">
    <source>
        <dbReference type="ARBA" id="ARBA00007980"/>
    </source>
</evidence>
<dbReference type="OMA" id="NMLTSKC"/>
<dbReference type="VEuPathDB" id="TriTrypDB:TvY486_0704890"/>
<dbReference type="GO" id="GO:0070476">
    <property type="term" value="P:rRNA (guanine-N7)-methylation"/>
    <property type="evidence" value="ECO:0007669"/>
    <property type="project" value="TreeGrafter"/>
</dbReference>
<reference evidence="3" key="1">
    <citation type="journal article" date="2012" name="Proc. Natl. Acad. Sci. U.S.A.">
        <title>Antigenic diversity is generated by distinct evolutionary mechanisms in African trypanosome species.</title>
        <authorList>
            <person name="Jackson A.P."/>
            <person name="Berry A."/>
            <person name="Aslett M."/>
            <person name="Allison H.C."/>
            <person name="Burton P."/>
            <person name="Vavrova-Anderson J."/>
            <person name="Brown R."/>
            <person name="Browne H."/>
            <person name="Corton N."/>
            <person name="Hauser H."/>
            <person name="Gamble J."/>
            <person name="Gilderthorp R."/>
            <person name="Marcello L."/>
            <person name="McQuillan J."/>
            <person name="Otto T.D."/>
            <person name="Quail M.A."/>
            <person name="Sanders M.J."/>
            <person name="van Tonder A."/>
            <person name="Ginger M.L."/>
            <person name="Field M.C."/>
            <person name="Barry J.D."/>
            <person name="Hertz-Fowler C."/>
            <person name="Berriman M."/>
        </authorList>
    </citation>
    <scope>NUCLEOTIDE SEQUENCE</scope>
    <source>
        <strain evidence="3">Y486</strain>
    </source>
</reference>
<feature type="chain" id="PRO_5003409869" description="Multifunctional methyltransferase subunit TRM112" evidence="2">
    <location>
        <begin position="24"/>
        <end position="127"/>
    </location>
</feature>
<dbReference type="Pfam" id="PF03966">
    <property type="entry name" value="Trm112p"/>
    <property type="match status" value="1"/>
</dbReference>
<dbReference type="GO" id="GO:0046982">
    <property type="term" value="F:protein heterodimerization activity"/>
    <property type="evidence" value="ECO:0007669"/>
    <property type="project" value="InterPro"/>
</dbReference>
<evidence type="ECO:0000256" key="2">
    <source>
        <dbReference type="SAM" id="SignalP"/>
    </source>
</evidence>
<name>G0TYV9_TRYVY</name>
<comment type="similarity">
    <text evidence="1">Belongs to the TRM112 family.</text>
</comment>
<protein>
    <recommendedName>
        <fullName evidence="4">Multifunctional methyltransferase subunit TRM112</fullName>
    </recommendedName>
</protein>
<dbReference type="GO" id="GO:0030488">
    <property type="term" value="P:tRNA methylation"/>
    <property type="evidence" value="ECO:0007669"/>
    <property type="project" value="TreeGrafter"/>
</dbReference>
<dbReference type="PANTHER" id="PTHR12773">
    <property type="entry name" value="UPF0315 PROTEIN-RELATED"/>
    <property type="match status" value="1"/>
</dbReference>
<dbReference type="InterPro" id="IPR005651">
    <property type="entry name" value="Trm112-like"/>
</dbReference>
<dbReference type="EMBL" id="HE573023">
    <property type="protein sequence ID" value="CCC49161.1"/>
    <property type="molecule type" value="Genomic_DNA"/>
</dbReference>
<evidence type="ECO:0008006" key="4">
    <source>
        <dbReference type="Google" id="ProtNLM"/>
    </source>
</evidence>
<dbReference type="InterPro" id="IPR039127">
    <property type="entry name" value="Trm112"/>
</dbReference>
<gene>
    <name evidence="3" type="ORF">TVY486_0704890</name>
</gene>